<dbReference type="KEGG" id="mhey:H2LOC_014935"/>
<dbReference type="AlphaFoldDB" id="A0A6B8KJW8"/>
<evidence type="ECO:0000313" key="1">
    <source>
        <dbReference type="EMBL" id="QGM46883.1"/>
    </source>
</evidence>
<dbReference type="Proteomes" id="UP000309061">
    <property type="component" value="Chromosome"/>
</dbReference>
<evidence type="ECO:0000313" key="2">
    <source>
        <dbReference type="Proteomes" id="UP000309061"/>
    </source>
</evidence>
<dbReference type="OrthoDB" id="8444211at2"/>
<organism evidence="1 2">
    <name type="scientific">Methylocystis heyeri</name>
    <dbReference type="NCBI Taxonomy" id="391905"/>
    <lineage>
        <taxon>Bacteria</taxon>
        <taxon>Pseudomonadati</taxon>
        <taxon>Pseudomonadota</taxon>
        <taxon>Alphaproteobacteria</taxon>
        <taxon>Hyphomicrobiales</taxon>
        <taxon>Methylocystaceae</taxon>
        <taxon>Methylocystis</taxon>
    </lineage>
</organism>
<dbReference type="EMBL" id="CP046052">
    <property type="protein sequence ID" value="QGM46883.1"/>
    <property type="molecule type" value="Genomic_DNA"/>
</dbReference>
<keyword evidence="2" id="KW-1185">Reference proteome</keyword>
<reference evidence="1 2" key="1">
    <citation type="submission" date="2019-11" db="EMBL/GenBank/DDBJ databases">
        <title>The genome sequence of Methylocystis heyeri.</title>
        <authorList>
            <person name="Oshkin I.Y."/>
            <person name="Miroshnikov K."/>
            <person name="Dedysh S.N."/>
        </authorList>
    </citation>
    <scope>NUCLEOTIDE SEQUENCE [LARGE SCALE GENOMIC DNA]</scope>
    <source>
        <strain evidence="1 2">H2</strain>
    </source>
</reference>
<gene>
    <name evidence="1" type="ORF">H2LOC_014935</name>
</gene>
<dbReference type="RefSeq" id="WP_136497771.1">
    <property type="nucleotide sequence ID" value="NZ_CP046052.1"/>
</dbReference>
<accession>A0A6B8KJW8</accession>
<sequence>MRLSEQFASATIEQIKAALDGGKLVIYSTGRPPSADHAVTRSSVLATFTFAAPAFAPDDADGALKPAFAEAPVLAVNVGTPGWARASSADGATVVDFSIGPGSGEIKLDSVSATAGFPLNVVKIAASLPAEKVEWTKSEFGHVFVTNADNEFRKLSMRG</sequence>
<proteinExistence type="predicted"/>
<protein>
    <submittedName>
        <fullName evidence="1">Uncharacterized protein</fullName>
    </submittedName>
</protein>
<name>A0A6B8KJW8_9HYPH</name>